<feature type="compositionally biased region" description="Low complexity" evidence="3">
    <location>
        <begin position="13"/>
        <end position="26"/>
    </location>
</feature>
<dbReference type="PANTHER" id="PTHR44472:SF1">
    <property type="entry name" value="DDB1 AND CUL4 ASSOCIATED FACTOR 4"/>
    <property type="match status" value="1"/>
</dbReference>
<dbReference type="AlphaFoldDB" id="A0AAE0FBR5"/>
<organism evidence="4 5">
    <name type="scientific">Cymbomonas tetramitiformis</name>
    <dbReference type="NCBI Taxonomy" id="36881"/>
    <lineage>
        <taxon>Eukaryota</taxon>
        <taxon>Viridiplantae</taxon>
        <taxon>Chlorophyta</taxon>
        <taxon>Pyramimonadophyceae</taxon>
        <taxon>Pyramimonadales</taxon>
        <taxon>Pyramimonadaceae</taxon>
        <taxon>Cymbomonas</taxon>
    </lineage>
</organism>
<dbReference type="InterPro" id="IPR052254">
    <property type="entry name" value="CUL4-DDB1_E3_ligase_receptor"/>
</dbReference>
<comment type="caution">
    <text evidence="4">The sequence shown here is derived from an EMBL/GenBank/DDBJ whole genome shotgun (WGS) entry which is preliminary data.</text>
</comment>
<dbReference type="PANTHER" id="PTHR44472">
    <property type="entry name" value="DDB1- AND CUL4-ASSOCIATED FACTOR 4-RELATED"/>
    <property type="match status" value="1"/>
</dbReference>
<gene>
    <name evidence="4" type="ORF">CYMTET_34341</name>
</gene>
<dbReference type="InterPro" id="IPR015943">
    <property type="entry name" value="WD40/YVTN_repeat-like_dom_sf"/>
</dbReference>
<dbReference type="InterPro" id="IPR036322">
    <property type="entry name" value="WD40_repeat_dom_sf"/>
</dbReference>
<proteinExistence type="predicted"/>
<dbReference type="Proteomes" id="UP001190700">
    <property type="component" value="Unassembled WGS sequence"/>
</dbReference>
<evidence type="ECO:0000256" key="2">
    <source>
        <dbReference type="ARBA" id="ARBA00022737"/>
    </source>
</evidence>
<keyword evidence="5" id="KW-1185">Reference proteome</keyword>
<keyword evidence="1" id="KW-0853">WD repeat</keyword>
<feature type="region of interest" description="Disordered" evidence="3">
    <location>
        <begin position="1"/>
        <end position="26"/>
    </location>
</feature>
<keyword evidence="2" id="KW-0677">Repeat</keyword>
<dbReference type="Gene3D" id="2.130.10.10">
    <property type="entry name" value="YVTN repeat-like/Quinoprotein amine dehydrogenase"/>
    <property type="match status" value="1"/>
</dbReference>
<dbReference type="EMBL" id="LGRX02021573">
    <property type="protein sequence ID" value="KAK3256528.1"/>
    <property type="molecule type" value="Genomic_DNA"/>
</dbReference>
<evidence type="ECO:0000256" key="3">
    <source>
        <dbReference type="SAM" id="MobiDB-lite"/>
    </source>
</evidence>
<dbReference type="SUPFAM" id="SSF50978">
    <property type="entry name" value="WD40 repeat-like"/>
    <property type="match status" value="1"/>
</dbReference>
<name>A0AAE0FBR5_9CHLO</name>
<evidence type="ECO:0000313" key="5">
    <source>
        <dbReference type="Proteomes" id="UP001190700"/>
    </source>
</evidence>
<evidence type="ECO:0000313" key="4">
    <source>
        <dbReference type="EMBL" id="KAK3256528.1"/>
    </source>
</evidence>
<reference evidence="4 5" key="1">
    <citation type="journal article" date="2015" name="Genome Biol. Evol.">
        <title>Comparative Genomics of a Bacterivorous Green Alga Reveals Evolutionary Causalities and Consequences of Phago-Mixotrophic Mode of Nutrition.</title>
        <authorList>
            <person name="Burns J.A."/>
            <person name="Paasch A."/>
            <person name="Narechania A."/>
            <person name="Kim E."/>
        </authorList>
    </citation>
    <scope>NUCLEOTIDE SEQUENCE [LARGE SCALE GENOMIC DNA]</scope>
    <source>
        <strain evidence="4 5">PLY_AMNH</strain>
    </source>
</reference>
<accession>A0AAE0FBR5</accession>
<sequence>MQNDTHRTPPARSSSGGLPAPLGGSQAPALRAPRALVPLACSSAGKVSLWCVKSSRGGTFVALGTSAGAAVFDVGAGRIRQVLRSQSDVLCQALLPGASALLCGHRNGTLSLVDMRAGGARTRPLLLLLLLAQERGCCCGCHKNAAAAAAGTRTRPDCTLCGTCVVFVGFSA</sequence>
<evidence type="ECO:0000256" key="1">
    <source>
        <dbReference type="ARBA" id="ARBA00022574"/>
    </source>
</evidence>
<protein>
    <submittedName>
        <fullName evidence="4">Uncharacterized protein</fullName>
    </submittedName>
</protein>